<evidence type="ECO:0000313" key="4">
    <source>
        <dbReference type="Proteomes" id="UP000198282"/>
    </source>
</evidence>
<dbReference type="Proteomes" id="UP000198282">
    <property type="component" value="Unassembled WGS sequence"/>
</dbReference>
<keyword evidence="2" id="KW-1133">Transmembrane helix</keyword>
<gene>
    <name evidence="3" type="ORF">SAMN05216276_109820</name>
</gene>
<protein>
    <submittedName>
        <fullName evidence="3">Uncharacterized protein</fullName>
    </submittedName>
</protein>
<keyword evidence="2" id="KW-0812">Transmembrane</keyword>
<keyword evidence="4" id="KW-1185">Reference proteome</keyword>
<reference evidence="3 4" key="1">
    <citation type="submission" date="2017-06" db="EMBL/GenBank/DDBJ databases">
        <authorList>
            <person name="Kim H.J."/>
            <person name="Triplett B.A."/>
        </authorList>
    </citation>
    <scope>NUCLEOTIDE SEQUENCE [LARGE SCALE GENOMIC DNA]</scope>
    <source>
        <strain evidence="3 4">CGMCC 4.2132</strain>
    </source>
</reference>
<feature type="compositionally biased region" description="Low complexity" evidence="1">
    <location>
        <begin position="75"/>
        <end position="88"/>
    </location>
</feature>
<evidence type="ECO:0000256" key="1">
    <source>
        <dbReference type="SAM" id="MobiDB-lite"/>
    </source>
</evidence>
<organism evidence="3 4">
    <name type="scientific">Streptosporangium subroseum</name>
    <dbReference type="NCBI Taxonomy" id="106412"/>
    <lineage>
        <taxon>Bacteria</taxon>
        <taxon>Bacillati</taxon>
        <taxon>Actinomycetota</taxon>
        <taxon>Actinomycetes</taxon>
        <taxon>Streptosporangiales</taxon>
        <taxon>Streptosporangiaceae</taxon>
        <taxon>Streptosporangium</taxon>
    </lineage>
</organism>
<feature type="region of interest" description="Disordered" evidence="1">
    <location>
        <begin position="44"/>
        <end position="88"/>
    </location>
</feature>
<dbReference type="RefSeq" id="WP_089213502.1">
    <property type="nucleotide sequence ID" value="NZ_CP109068.1"/>
</dbReference>
<evidence type="ECO:0000313" key="3">
    <source>
        <dbReference type="EMBL" id="SNT63195.1"/>
    </source>
</evidence>
<dbReference type="Pfam" id="PF19950">
    <property type="entry name" value="DUF6412"/>
    <property type="match status" value="1"/>
</dbReference>
<accession>A0A239P849</accession>
<dbReference type="InterPro" id="IPR045635">
    <property type="entry name" value="DUF6412"/>
</dbReference>
<dbReference type="EMBL" id="FZOD01000098">
    <property type="protein sequence ID" value="SNT63195.1"/>
    <property type="molecule type" value="Genomic_DNA"/>
</dbReference>
<feature type="transmembrane region" description="Helical" evidence="2">
    <location>
        <begin position="20"/>
        <end position="38"/>
    </location>
</feature>
<name>A0A239P849_9ACTN</name>
<dbReference type="AlphaFoldDB" id="A0A239P849"/>
<keyword evidence="2" id="KW-0472">Membrane</keyword>
<sequence>MNLLLALQTLSVWLFDGGGLMTATAVVGLGVLLLAWALRQVPVASEAGRRSPLSRRDRARRTMFVRQRDPDAAGRSRSRAPSAGPAPA</sequence>
<proteinExistence type="predicted"/>
<evidence type="ECO:0000256" key="2">
    <source>
        <dbReference type="SAM" id="Phobius"/>
    </source>
</evidence>